<evidence type="ECO:0000313" key="2">
    <source>
        <dbReference type="Proteomes" id="UP000297452"/>
    </source>
</evidence>
<sequence>MSCHSLKPNKFLKNLGNETMSVNVGIGNSCTTYFDSNKLFDTMAGQQGLIFLNDEDPKVFKLFVDWAYSGTVQKPRTKIYIKSQPSLVEVGRLELELLTEFNGSLKTLVSLYSLPERWEIHNLMNRTIDAIQDGYLEFGTVFGPGLAAQIWQETKLDSNLREFCIASTVMHMDRGCTKLRQEVMTNCIVLPGYFQGMLRWVSRNFHLMGRRSKEVAEPWNSNESFSMLHRSKLCPCHFHVHPAGQAHKGHKSCEVPFMDCSHPGDDEKMEGLDILNLVMGSAMMGCNLCDPE</sequence>
<keyword evidence="2" id="KW-1185">Reference proteome</keyword>
<evidence type="ECO:0000313" key="1">
    <source>
        <dbReference type="EMBL" id="TGO66186.1"/>
    </source>
</evidence>
<reference evidence="1 2" key="1">
    <citation type="submission" date="2017-12" db="EMBL/GenBank/DDBJ databases">
        <title>Comparative genomics of Botrytis spp.</title>
        <authorList>
            <person name="Valero-Jimenez C.A."/>
            <person name="Tapia P."/>
            <person name="Veloso J."/>
            <person name="Silva-Moreno E."/>
            <person name="Staats M."/>
            <person name="Valdes J.H."/>
            <person name="Van Kan J.A.L."/>
        </authorList>
    </citation>
    <scope>NUCLEOTIDE SEQUENCE [LARGE SCALE GENOMIC DNA]</scope>
    <source>
        <strain evidence="1 2">MUCL2120</strain>
    </source>
</reference>
<protein>
    <recommendedName>
        <fullName evidence="3">BTB domain-containing protein</fullName>
    </recommendedName>
</protein>
<accession>A0A4Z1IXW6</accession>
<proteinExistence type="predicted"/>
<dbReference type="Proteomes" id="UP000297452">
    <property type="component" value="Unassembled WGS sequence"/>
</dbReference>
<organism evidence="1 2">
    <name type="scientific">Botryotinia narcissicola</name>
    <dbReference type="NCBI Taxonomy" id="278944"/>
    <lineage>
        <taxon>Eukaryota</taxon>
        <taxon>Fungi</taxon>
        <taxon>Dikarya</taxon>
        <taxon>Ascomycota</taxon>
        <taxon>Pezizomycotina</taxon>
        <taxon>Leotiomycetes</taxon>
        <taxon>Helotiales</taxon>
        <taxon>Sclerotiniaceae</taxon>
        <taxon>Botryotinia</taxon>
    </lineage>
</organism>
<dbReference type="Gene3D" id="3.30.710.10">
    <property type="entry name" value="Potassium Channel Kv1.1, Chain A"/>
    <property type="match status" value="1"/>
</dbReference>
<dbReference type="EMBL" id="PQXJ01000066">
    <property type="protein sequence ID" value="TGO66186.1"/>
    <property type="molecule type" value="Genomic_DNA"/>
</dbReference>
<evidence type="ECO:0008006" key="3">
    <source>
        <dbReference type="Google" id="ProtNLM"/>
    </source>
</evidence>
<gene>
    <name evidence="1" type="ORF">BOTNAR_0066g00260</name>
</gene>
<dbReference type="OrthoDB" id="1022638at2759"/>
<dbReference type="InterPro" id="IPR011333">
    <property type="entry name" value="SKP1/BTB/POZ_sf"/>
</dbReference>
<name>A0A4Z1IXW6_9HELO</name>
<comment type="caution">
    <text evidence="1">The sequence shown here is derived from an EMBL/GenBank/DDBJ whole genome shotgun (WGS) entry which is preliminary data.</text>
</comment>
<dbReference type="AlphaFoldDB" id="A0A4Z1IXW6"/>